<sequence>MPEGGWVVDVEKCVGGCMFYSKHKTCCHVIVGRKAKQTWETWCRRCNRQTLQSSGSKSEAWKPKTASQEAEAPAAGCNKKQAPQGRPPLATQALGLQFILCPDT</sequence>
<evidence type="ECO:0000256" key="1">
    <source>
        <dbReference type="SAM" id="MobiDB-lite"/>
    </source>
</evidence>
<name>A0A8J5I7E7_9STRA</name>
<evidence type="ECO:0000313" key="3">
    <source>
        <dbReference type="Proteomes" id="UP000709295"/>
    </source>
</evidence>
<dbReference type="EMBL" id="JAENGY010001363">
    <property type="protein sequence ID" value="KAG6949960.1"/>
    <property type="molecule type" value="Genomic_DNA"/>
</dbReference>
<evidence type="ECO:0000313" key="2">
    <source>
        <dbReference type="EMBL" id="KAG6949960.1"/>
    </source>
</evidence>
<dbReference type="Proteomes" id="UP000709295">
    <property type="component" value="Unassembled WGS sequence"/>
</dbReference>
<dbReference type="AlphaFoldDB" id="A0A8J5I7E7"/>
<comment type="caution">
    <text evidence="2">The sequence shown here is derived from an EMBL/GenBank/DDBJ whole genome shotgun (WGS) entry which is preliminary data.</text>
</comment>
<protein>
    <submittedName>
        <fullName evidence="2">Uncharacterized protein</fullName>
    </submittedName>
</protein>
<organism evidence="2 3">
    <name type="scientific">Phytophthora aleatoria</name>
    <dbReference type="NCBI Taxonomy" id="2496075"/>
    <lineage>
        <taxon>Eukaryota</taxon>
        <taxon>Sar</taxon>
        <taxon>Stramenopiles</taxon>
        <taxon>Oomycota</taxon>
        <taxon>Peronosporomycetes</taxon>
        <taxon>Peronosporales</taxon>
        <taxon>Peronosporaceae</taxon>
        <taxon>Phytophthora</taxon>
    </lineage>
</organism>
<feature type="region of interest" description="Disordered" evidence="1">
    <location>
        <begin position="51"/>
        <end position="88"/>
    </location>
</feature>
<keyword evidence="3" id="KW-1185">Reference proteome</keyword>
<gene>
    <name evidence="2" type="ORF">JG688_00014398</name>
</gene>
<proteinExistence type="predicted"/>
<accession>A0A8J5I7E7</accession>
<reference evidence="2" key="1">
    <citation type="submission" date="2021-01" db="EMBL/GenBank/DDBJ databases">
        <title>Phytophthora aleatoria, a newly-described species from Pinus radiata is distinct from Phytophthora cactorum isolates based on comparative genomics.</title>
        <authorList>
            <person name="Mcdougal R."/>
            <person name="Panda P."/>
            <person name="Williams N."/>
            <person name="Studholme D.J."/>
        </authorList>
    </citation>
    <scope>NUCLEOTIDE SEQUENCE</scope>
    <source>
        <strain evidence="2">NZFS 4037</strain>
    </source>
</reference>